<organism evidence="2 3">
    <name type="scientific">Pontiella sulfatireligans</name>
    <dbReference type="NCBI Taxonomy" id="2750658"/>
    <lineage>
        <taxon>Bacteria</taxon>
        <taxon>Pseudomonadati</taxon>
        <taxon>Kiritimatiellota</taxon>
        <taxon>Kiritimatiellia</taxon>
        <taxon>Kiritimatiellales</taxon>
        <taxon>Pontiellaceae</taxon>
        <taxon>Pontiella</taxon>
    </lineage>
</organism>
<dbReference type="Gene3D" id="2.30.30.700">
    <property type="entry name" value="SLA1 homology domain 1"/>
    <property type="match status" value="1"/>
</dbReference>
<dbReference type="EMBL" id="CAAHFH010000003">
    <property type="protein sequence ID" value="VGO23277.1"/>
    <property type="molecule type" value="Genomic_DNA"/>
</dbReference>
<proteinExistence type="predicted"/>
<evidence type="ECO:0000259" key="1">
    <source>
        <dbReference type="Pfam" id="PF03983"/>
    </source>
</evidence>
<evidence type="ECO:0000313" key="3">
    <source>
        <dbReference type="Proteomes" id="UP000346198"/>
    </source>
</evidence>
<gene>
    <name evidence="2" type="ORF">SCARR_05384</name>
</gene>
<feature type="domain" description="SLA1 homology" evidence="1">
    <location>
        <begin position="23"/>
        <end position="75"/>
    </location>
</feature>
<dbReference type="GO" id="GO:0030674">
    <property type="term" value="F:protein-macromolecule adaptor activity"/>
    <property type="evidence" value="ECO:0007669"/>
    <property type="project" value="InterPro"/>
</dbReference>
<evidence type="ECO:0000313" key="2">
    <source>
        <dbReference type="EMBL" id="VGO23277.1"/>
    </source>
</evidence>
<dbReference type="GO" id="GO:0008092">
    <property type="term" value="F:cytoskeletal protein binding"/>
    <property type="evidence" value="ECO:0007669"/>
    <property type="project" value="InterPro"/>
</dbReference>
<dbReference type="Pfam" id="PF03983">
    <property type="entry name" value="SHD1"/>
    <property type="match status" value="1"/>
</dbReference>
<dbReference type="GO" id="GO:0042802">
    <property type="term" value="F:identical protein binding"/>
    <property type="evidence" value="ECO:0007669"/>
    <property type="project" value="InterPro"/>
</dbReference>
<keyword evidence="3" id="KW-1185">Reference proteome</keyword>
<dbReference type="GO" id="GO:0043130">
    <property type="term" value="F:ubiquitin binding"/>
    <property type="evidence" value="ECO:0007669"/>
    <property type="project" value="InterPro"/>
</dbReference>
<dbReference type="Proteomes" id="UP000346198">
    <property type="component" value="Unassembled WGS sequence"/>
</dbReference>
<dbReference type="InterPro" id="IPR007131">
    <property type="entry name" value="SHD1"/>
</dbReference>
<sequence>MSRGVGRMKWILGLVLLLGAVAPAEFRVWEGSNGSVVEAELVSVKGGRAELRKRDGKSVKVPVSKLSAKDQKYIKLSVPPQFKFALEIQEDSEGSFEAFEARGGSGTKSVILERTDAKCHAAIKKTSTDAFGGKIGFWMLLFGNDPRSDTLVFFNEKHLEIDGFKAGHQELALETPPARIADGQVPEGVVPVEGESILECAGGLLVAYNAQGRIIDCKETKTGLRERVEARFGSLEEKVPLNASALKVERWGVLNQEGTIARGEFGEVKYYAFAPQIFGHYPCSPLLMGDFSVTCKVEVLAGERICPRLIPPNHEEDHRDYYIYVGQGGVHEVEVSRNGDDVRFLVDGEHVMHEEFQGLRLDTDKACLFSMGGMNTACKVWDIKMGKVHAD</sequence>
<dbReference type="AlphaFoldDB" id="A0A6C2UVZ2"/>
<name>A0A6C2UVZ2_9BACT</name>
<protein>
    <recommendedName>
        <fullName evidence="1">SLA1 homology domain-containing protein</fullName>
    </recommendedName>
</protein>
<accession>A0A6C2UVZ2</accession>
<reference evidence="2 3" key="1">
    <citation type="submission" date="2019-04" db="EMBL/GenBank/DDBJ databases">
        <authorList>
            <person name="Van Vliet M D."/>
        </authorList>
    </citation>
    <scope>NUCLEOTIDE SEQUENCE [LARGE SCALE GENOMIC DNA]</scope>
    <source>
        <strain evidence="2 3">F21</strain>
    </source>
</reference>